<keyword evidence="3" id="KW-0804">Transcription</keyword>
<dbReference type="PROSITE" id="PS50949">
    <property type="entry name" value="HTH_GNTR"/>
    <property type="match status" value="1"/>
</dbReference>
<comment type="caution">
    <text evidence="6">The sequence shown here is derived from an EMBL/GenBank/DDBJ whole genome shotgun (WGS) entry which is preliminary data.</text>
</comment>
<evidence type="ECO:0000256" key="4">
    <source>
        <dbReference type="SAM" id="MobiDB-lite"/>
    </source>
</evidence>
<dbReference type="InterPro" id="IPR036390">
    <property type="entry name" value="WH_DNA-bd_sf"/>
</dbReference>
<dbReference type="Gene3D" id="3.40.1410.10">
    <property type="entry name" value="Chorismate lyase-like"/>
    <property type="match status" value="1"/>
</dbReference>
<organism evidence="6 7">
    <name type="scientific">Pleomorphomonas carboxyditropha</name>
    <dbReference type="NCBI Taxonomy" id="2023338"/>
    <lineage>
        <taxon>Bacteria</taxon>
        <taxon>Pseudomonadati</taxon>
        <taxon>Pseudomonadota</taxon>
        <taxon>Alphaproteobacteria</taxon>
        <taxon>Hyphomicrobiales</taxon>
        <taxon>Pleomorphomonadaceae</taxon>
        <taxon>Pleomorphomonas</taxon>
    </lineage>
</organism>
<dbReference type="SUPFAM" id="SSF46785">
    <property type="entry name" value="Winged helix' DNA-binding domain"/>
    <property type="match status" value="1"/>
</dbReference>
<keyword evidence="2" id="KW-0238">DNA-binding</keyword>
<gene>
    <name evidence="6" type="ORF">CJ014_17965</name>
</gene>
<evidence type="ECO:0000313" key="7">
    <source>
        <dbReference type="Proteomes" id="UP000231070"/>
    </source>
</evidence>
<dbReference type="SMART" id="SM00866">
    <property type="entry name" value="UTRA"/>
    <property type="match status" value="1"/>
</dbReference>
<protein>
    <recommendedName>
        <fullName evidence="5">HTH gntR-type domain-containing protein</fullName>
    </recommendedName>
</protein>
<proteinExistence type="predicted"/>
<evidence type="ECO:0000256" key="1">
    <source>
        <dbReference type="ARBA" id="ARBA00023015"/>
    </source>
</evidence>
<feature type="region of interest" description="Disordered" evidence="4">
    <location>
        <begin position="1"/>
        <end position="26"/>
    </location>
</feature>
<dbReference type="PRINTS" id="PR00037">
    <property type="entry name" value="HTHLACR"/>
</dbReference>
<dbReference type="FunFam" id="1.10.10.10:FF:000079">
    <property type="entry name" value="GntR family transcriptional regulator"/>
    <property type="match status" value="1"/>
</dbReference>
<dbReference type="PANTHER" id="PTHR44846:SF1">
    <property type="entry name" value="MANNOSYL-D-GLYCERATE TRANSPORT_METABOLISM SYSTEM REPRESSOR MNGR-RELATED"/>
    <property type="match status" value="1"/>
</dbReference>
<dbReference type="GO" id="GO:0003677">
    <property type="term" value="F:DNA binding"/>
    <property type="evidence" value="ECO:0007669"/>
    <property type="project" value="UniProtKB-KW"/>
</dbReference>
<evidence type="ECO:0000259" key="5">
    <source>
        <dbReference type="PROSITE" id="PS50949"/>
    </source>
</evidence>
<feature type="compositionally biased region" description="Basic residues" evidence="4">
    <location>
        <begin position="1"/>
        <end position="10"/>
    </location>
</feature>
<dbReference type="AlphaFoldDB" id="A0A2G9WSU7"/>
<evidence type="ECO:0000256" key="3">
    <source>
        <dbReference type="ARBA" id="ARBA00023163"/>
    </source>
</evidence>
<dbReference type="OrthoDB" id="9808698at2"/>
<dbReference type="Gene3D" id="1.10.10.10">
    <property type="entry name" value="Winged helix-like DNA-binding domain superfamily/Winged helix DNA-binding domain"/>
    <property type="match status" value="1"/>
</dbReference>
<dbReference type="PANTHER" id="PTHR44846">
    <property type="entry name" value="MANNOSYL-D-GLYCERATE TRANSPORT/METABOLISM SYSTEM REPRESSOR MNGR-RELATED"/>
    <property type="match status" value="1"/>
</dbReference>
<reference evidence="6 7" key="1">
    <citation type="submission" date="2017-08" db="EMBL/GenBank/DDBJ databases">
        <title>Pleomorphomonas carboxidotrophicus sp. nov., a new mesophilic hydrogenogenic carboxidotroph.</title>
        <authorList>
            <person name="Esquivel-Elizondo S."/>
            <person name="Krajmalnik-Brown R."/>
            <person name="Maldonado J."/>
        </authorList>
    </citation>
    <scope>NUCLEOTIDE SEQUENCE [LARGE SCALE GENOMIC DNA]</scope>
    <source>
        <strain evidence="6 7">SVCO-16</strain>
    </source>
</reference>
<dbReference type="InterPro" id="IPR011663">
    <property type="entry name" value="UTRA"/>
</dbReference>
<dbReference type="Proteomes" id="UP000231070">
    <property type="component" value="Unassembled WGS sequence"/>
</dbReference>
<dbReference type="InterPro" id="IPR028978">
    <property type="entry name" value="Chorismate_lyase_/UTRA_dom_sf"/>
</dbReference>
<dbReference type="Pfam" id="PF07702">
    <property type="entry name" value="UTRA"/>
    <property type="match status" value="1"/>
</dbReference>
<dbReference type="SUPFAM" id="SSF64288">
    <property type="entry name" value="Chorismate lyase-like"/>
    <property type="match status" value="1"/>
</dbReference>
<evidence type="ECO:0000256" key="2">
    <source>
        <dbReference type="ARBA" id="ARBA00023125"/>
    </source>
</evidence>
<sequence>MWHGRRHVDRRLHPEPRRKAVLSQPADSLARQDASPLYLQLKNSLTEAIRSGRYAPGEPVPTETQLCEQYAVSRITVRRAISELQEEGLLEKRHGKGTFVSFRRMETSLVDLAGFSETYSLQGYKVSKVLLGVAEGAADGALAQKLAIQRGAPILTIRRLIMAADAPMTIEISDFPLALFPDLATEIVGASSIYRLLKTRYGREVRHARRVINVRLAGAEERERLNCRSGEPLFEVEKTVFDAAGTPLQRSLLLTPSNRVNLVIQV</sequence>
<dbReference type="Pfam" id="PF00392">
    <property type="entry name" value="GntR"/>
    <property type="match status" value="1"/>
</dbReference>
<keyword evidence="7" id="KW-1185">Reference proteome</keyword>
<dbReference type="EMBL" id="NQVN01000014">
    <property type="protein sequence ID" value="PIO97789.1"/>
    <property type="molecule type" value="Genomic_DNA"/>
</dbReference>
<evidence type="ECO:0000313" key="6">
    <source>
        <dbReference type="EMBL" id="PIO97789.1"/>
    </source>
</evidence>
<feature type="domain" description="HTH gntR-type" evidence="5">
    <location>
        <begin position="35"/>
        <end position="103"/>
    </location>
</feature>
<dbReference type="InterPro" id="IPR050679">
    <property type="entry name" value="Bact_HTH_transcr_reg"/>
</dbReference>
<dbReference type="SMART" id="SM00345">
    <property type="entry name" value="HTH_GNTR"/>
    <property type="match status" value="1"/>
</dbReference>
<accession>A0A2G9WSU7</accession>
<dbReference type="CDD" id="cd07377">
    <property type="entry name" value="WHTH_GntR"/>
    <property type="match status" value="1"/>
</dbReference>
<dbReference type="PRINTS" id="PR00035">
    <property type="entry name" value="HTHGNTR"/>
</dbReference>
<dbReference type="InterPro" id="IPR001034">
    <property type="entry name" value="DeoR_HTH"/>
</dbReference>
<dbReference type="GO" id="GO:0045892">
    <property type="term" value="P:negative regulation of DNA-templated transcription"/>
    <property type="evidence" value="ECO:0007669"/>
    <property type="project" value="TreeGrafter"/>
</dbReference>
<dbReference type="GO" id="GO:0003700">
    <property type="term" value="F:DNA-binding transcription factor activity"/>
    <property type="evidence" value="ECO:0007669"/>
    <property type="project" value="InterPro"/>
</dbReference>
<name>A0A2G9WSU7_9HYPH</name>
<keyword evidence="1" id="KW-0805">Transcription regulation</keyword>
<dbReference type="InterPro" id="IPR000524">
    <property type="entry name" value="Tscrpt_reg_HTH_GntR"/>
</dbReference>
<dbReference type="InterPro" id="IPR036388">
    <property type="entry name" value="WH-like_DNA-bd_sf"/>
</dbReference>